<dbReference type="SUPFAM" id="SSF53649">
    <property type="entry name" value="Alkaline phosphatase-like"/>
    <property type="match status" value="1"/>
</dbReference>
<dbReference type="CDD" id="cd16026">
    <property type="entry name" value="GALNS_like"/>
    <property type="match status" value="1"/>
</dbReference>
<evidence type="ECO:0000313" key="8">
    <source>
        <dbReference type="Proteomes" id="UP001057520"/>
    </source>
</evidence>
<dbReference type="Gene3D" id="3.30.1120.10">
    <property type="match status" value="1"/>
</dbReference>
<evidence type="ECO:0000256" key="2">
    <source>
        <dbReference type="ARBA" id="ARBA00022723"/>
    </source>
</evidence>
<dbReference type="Pfam" id="PF00884">
    <property type="entry name" value="Sulfatase"/>
    <property type="match status" value="1"/>
</dbReference>
<dbReference type="Proteomes" id="UP001057520">
    <property type="component" value="Chromosome"/>
</dbReference>
<keyword evidence="3" id="KW-0378">Hydrolase</keyword>
<accession>A0ABY4ZWP4</accession>
<feature type="signal peptide" evidence="5">
    <location>
        <begin position="1"/>
        <end position="21"/>
    </location>
</feature>
<dbReference type="InterPro" id="IPR050738">
    <property type="entry name" value="Sulfatase"/>
</dbReference>
<reference evidence="7 8" key="1">
    <citation type="submission" date="2022-04" db="EMBL/GenBank/DDBJ databases">
        <title>Genome sequence of soybean root-associated Caulobacter segnis RL271.</title>
        <authorList>
            <person name="Longley R."/>
            <person name="Bonito G."/>
            <person name="Trigodet F."/>
            <person name="Crosson S."/>
            <person name="Fiebig A."/>
        </authorList>
    </citation>
    <scope>NUCLEOTIDE SEQUENCE [LARGE SCALE GENOMIC DNA]</scope>
    <source>
        <strain evidence="7 8">RL271</strain>
    </source>
</reference>
<organism evidence="7 8">
    <name type="scientific">Caulobacter segnis</name>
    <dbReference type="NCBI Taxonomy" id="88688"/>
    <lineage>
        <taxon>Bacteria</taxon>
        <taxon>Pseudomonadati</taxon>
        <taxon>Pseudomonadota</taxon>
        <taxon>Alphaproteobacteria</taxon>
        <taxon>Caulobacterales</taxon>
        <taxon>Caulobacteraceae</taxon>
        <taxon>Caulobacter</taxon>
    </lineage>
</organism>
<dbReference type="SUPFAM" id="SSF49452">
    <property type="entry name" value="Starch-binding domain-like"/>
    <property type="match status" value="1"/>
</dbReference>
<dbReference type="PANTHER" id="PTHR42693">
    <property type="entry name" value="ARYLSULFATASE FAMILY MEMBER"/>
    <property type="match status" value="1"/>
</dbReference>
<dbReference type="InterPro" id="IPR017850">
    <property type="entry name" value="Alkaline_phosphatase_core_sf"/>
</dbReference>
<dbReference type="Gene3D" id="3.40.720.10">
    <property type="entry name" value="Alkaline Phosphatase, subunit A"/>
    <property type="match status" value="1"/>
</dbReference>
<dbReference type="Pfam" id="PF13620">
    <property type="entry name" value="CarboxypepD_reg"/>
    <property type="match status" value="1"/>
</dbReference>
<evidence type="ECO:0000256" key="1">
    <source>
        <dbReference type="ARBA" id="ARBA00008779"/>
    </source>
</evidence>
<dbReference type="Gene3D" id="2.60.40.1120">
    <property type="entry name" value="Carboxypeptidase-like, regulatory domain"/>
    <property type="match status" value="1"/>
</dbReference>
<dbReference type="PROSITE" id="PS00523">
    <property type="entry name" value="SULFATASE_1"/>
    <property type="match status" value="1"/>
</dbReference>
<gene>
    <name evidence="7" type="ORF">MZV50_03030</name>
</gene>
<proteinExistence type="inferred from homology"/>
<evidence type="ECO:0000256" key="3">
    <source>
        <dbReference type="ARBA" id="ARBA00022801"/>
    </source>
</evidence>
<sequence>MSKRWWLIGVAALALAAPAGAGEVNGKVTGPSGAPVAGARVMINDLLRGDTTEGDGVFDLPRLPAGDYEVSVTAMGLASQTRSVSVPRDGVARLDVQLAPNTALPRAAAMNAEPAAEHLAQKQAYLNTIKPTAARKPNIVVLLFDDLGYGDLSSYGNQLIKTPHIDALAAKGMKLTQFYSGSPVCTPSRAALLTGRYPTRSRAANHVFFPSDNPMAQIRRSAGYANAIPADEVLLPEVLSRAGYRTGAFGKWHLGDTAGHRPTDLGFQTYFGVLYSNDMSPLTIWRGTGVDTPPDKTDQRTLTERFTDEAIGFMRANADQPFFAYVPFTAPHLPHFPNPKHQGVSEGGTYGDVVEDLDDNVGRIMRALDELKIADDTIVIVTSDNGGDQAGSVGALRGRKGETFEGGMRVPCFVIWPGHTKAGAVSDAMAMNIDLFPTLLAALGVPLPKDRTIDGRDMAGLLSGGASPHDYLYYVTALSGEFQAVRDTDFKYRALLSEKWPLAPTGTPLPHGARAALYHINGDNESHDVSAKHPDEAKRLSERLAAFRADAEANPRGWTAQETKR</sequence>
<dbReference type="EMBL" id="CP096040">
    <property type="protein sequence ID" value="USQ96584.1"/>
    <property type="molecule type" value="Genomic_DNA"/>
</dbReference>
<protein>
    <submittedName>
        <fullName evidence="7">Sulfatase-like hydrolase/transferase</fullName>
    </submittedName>
</protein>
<name>A0ABY4ZWP4_9CAUL</name>
<evidence type="ECO:0000259" key="6">
    <source>
        <dbReference type="Pfam" id="PF00884"/>
    </source>
</evidence>
<dbReference type="InterPro" id="IPR000917">
    <property type="entry name" value="Sulfatase_N"/>
</dbReference>
<keyword evidence="8" id="KW-1185">Reference proteome</keyword>
<keyword evidence="2" id="KW-0479">Metal-binding</keyword>
<evidence type="ECO:0000256" key="5">
    <source>
        <dbReference type="SAM" id="SignalP"/>
    </source>
</evidence>
<dbReference type="InterPro" id="IPR024607">
    <property type="entry name" value="Sulfatase_CS"/>
</dbReference>
<evidence type="ECO:0000256" key="4">
    <source>
        <dbReference type="ARBA" id="ARBA00022837"/>
    </source>
</evidence>
<comment type="similarity">
    <text evidence="1">Belongs to the sulfatase family.</text>
</comment>
<keyword evidence="5" id="KW-0732">Signal</keyword>
<keyword evidence="4" id="KW-0106">Calcium</keyword>
<feature type="chain" id="PRO_5046800504" evidence="5">
    <location>
        <begin position="22"/>
        <end position="565"/>
    </location>
</feature>
<dbReference type="InterPro" id="IPR013784">
    <property type="entry name" value="Carb-bd-like_fold"/>
</dbReference>
<feature type="domain" description="Sulfatase N-terminal" evidence="6">
    <location>
        <begin position="137"/>
        <end position="445"/>
    </location>
</feature>
<evidence type="ECO:0000313" key="7">
    <source>
        <dbReference type="EMBL" id="USQ96584.1"/>
    </source>
</evidence>
<dbReference type="PANTHER" id="PTHR42693:SF53">
    <property type="entry name" value="ENDO-4-O-SULFATASE"/>
    <property type="match status" value="1"/>
</dbReference>